<dbReference type="GeneID" id="77258147"/>
<dbReference type="AlphaFoldDB" id="A0A1W6KG23"/>
<evidence type="ECO:0000313" key="2">
    <source>
        <dbReference type="Proteomes" id="UP000193100"/>
    </source>
</evidence>
<reference evidence="1 2" key="1">
    <citation type="submission" date="2017-04" db="EMBL/GenBank/DDBJ databases">
        <title>Genome Sequence of Marinobacter salarius strain SMR5 Isolated from a culture of the Diatom Skeletonema marinoi.</title>
        <authorList>
            <person name="Topel M."/>
            <person name="Pinder M.I.M."/>
            <person name="Johansson O.N."/>
            <person name="Kourtchenko O."/>
            <person name="Godhe A."/>
            <person name="Clarke A.K."/>
        </authorList>
    </citation>
    <scope>NUCLEOTIDE SEQUENCE [LARGE SCALE GENOMIC DNA]</scope>
    <source>
        <strain evidence="1 2">SMR5</strain>
        <plasmid evidence="2">Plasmid psmr5</plasmid>
    </source>
</reference>
<dbReference type="Proteomes" id="UP000193100">
    <property type="component" value="Plasmid pSMR5"/>
</dbReference>
<proteinExistence type="predicted"/>
<gene>
    <name evidence="1" type="ORF">MARSALSMR5_04252</name>
</gene>
<protein>
    <submittedName>
        <fullName evidence="1">Uncharacterized protein</fullName>
    </submittedName>
</protein>
<evidence type="ECO:0000313" key="1">
    <source>
        <dbReference type="EMBL" id="ARM86269.1"/>
    </source>
</evidence>
<keyword evidence="1" id="KW-0614">Plasmid</keyword>
<name>A0A1W6KG23_9GAMM</name>
<accession>A0A1W6KG23</accession>
<dbReference type="RefSeq" id="WP_085682220.1">
    <property type="nucleotide sequence ID" value="NZ_CP020932.1"/>
</dbReference>
<organism evidence="1 2">
    <name type="scientific">Marinobacter salarius</name>
    <dbReference type="NCBI Taxonomy" id="1420917"/>
    <lineage>
        <taxon>Bacteria</taxon>
        <taxon>Pseudomonadati</taxon>
        <taxon>Pseudomonadota</taxon>
        <taxon>Gammaproteobacteria</taxon>
        <taxon>Pseudomonadales</taxon>
        <taxon>Marinobacteraceae</taxon>
        <taxon>Marinobacter</taxon>
    </lineage>
</organism>
<sequence length="125" mass="13729">MENSKALPELSAQEKAVLNTFKEWFGDDPNTTVYLAGSRKGSIEIDEQGQSFELREEHSLSEDFVQHLMSDESVQVVDARVSGEQTLDLMNEIAKGQFKPALMAAAAANDEGMDLDDGENFSPGM</sequence>
<geneLocation type="plasmid" evidence="2">
    <name>psmr5</name>
</geneLocation>
<dbReference type="EMBL" id="CP020932">
    <property type="protein sequence ID" value="ARM86269.1"/>
    <property type="molecule type" value="Genomic_DNA"/>
</dbReference>